<dbReference type="CDD" id="cd00483">
    <property type="entry name" value="HPPK"/>
    <property type="match status" value="1"/>
</dbReference>
<evidence type="ECO:0000256" key="6">
    <source>
        <dbReference type="ARBA" id="ARBA00022777"/>
    </source>
</evidence>
<dbReference type="PANTHER" id="PTHR43071:SF1">
    <property type="entry name" value="2-AMINO-4-HYDROXY-6-HYDROXYMETHYLDIHYDROPTERIDINE PYROPHOSPHOKINASE"/>
    <property type="match status" value="1"/>
</dbReference>
<dbReference type="OrthoDB" id="9808041at2"/>
<evidence type="ECO:0000313" key="10">
    <source>
        <dbReference type="EMBL" id="SEH12369.1"/>
    </source>
</evidence>
<organism evidence="10 11">
    <name type="scientific">Thermoleophilum album</name>
    <dbReference type="NCBI Taxonomy" id="29539"/>
    <lineage>
        <taxon>Bacteria</taxon>
        <taxon>Bacillati</taxon>
        <taxon>Actinomycetota</taxon>
        <taxon>Thermoleophilia</taxon>
        <taxon>Thermoleophilales</taxon>
        <taxon>Thermoleophilaceae</taxon>
        <taxon>Thermoleophilum</taxon>
    </lineage>
</organism>
<keyword evidence="5" id="KW-0547">Nucleotide-binding</keyword>
<dbReference type="GO" id="GO:0046654">
    <property type="term" value="P:tetrahydrofolate biosynthetic process"/>
    <property type="evidence" value="ECO:0007669"/>
    <property type="project" value="UniProtKB-UniPathway"/>
</dbReference>
<dbReference type="STRING" id="29539.SAMN02745716_1068"/>
<keyword evidence="11" id="KW-1185">Reference proteome</keyword>
<comment type="pathway">
    <text evidence="2">Cofactor biosynthesis; tetrahydrofolate biosynthesis; 2-amino-4-hydroxy-6-hydroxymethyl-7,8-dihydropteridine diphosphate from 7,8-dihydroneopterin triphosphate: step 4/4.</text>
</comment>
<dbReference type="UniPathway" id="UPA00077">
    <property type="reaction ID" value="UER00155"/>
</dbReference>
<reference evidence="11" key="1">
    <citation type="submission" date="2016-10" db="EMBL/GenBank/DDBJ databases">
        <authorList>
            <person name="Varghese N."/>
            <person name="Submissions S."/>
        </authorList>
    </citation>
    <scope>NUCLEOTIDE SEQUENCE [LARGE SCALE GENOMIC DNA]</scope>
    <source>
        <strain evidence="11">ATCC 35263</strain>
    </source>
</reference>
<evidence type="ECO:0000256" key="7">
    <source>
        <dbReference type="ARBA" id="ARBA00022840"/>
    </source>
</evidence>
<gene>
    <name evidence="10" type="ORF">SAMN02745716_1068</name>
</gene>
<dbReference type="PROSITE" id="PS00794">
    <property type="entry name" value="HPPK"/>
    <property type="match status" value="1"/>
</dbReference>
<dbReference type="GO" id="GO:0003848">
    <property type="term" value="F:2-amino-4-hydroxy-6-hydroxymethyldihydropteridine diphosphokinase activity"/>
    <property type="evidence" value="ECO:0007669"/>
    <property type="project" value="UniProtKB-EC"/>
</dbReference>
<dbReference type="Proteomes" id="UP000222056">
    <property type="component" value="Unassembled WGS sequence"/>
</dbReference>
<evidence type="ECO:0000256" key="1">
    <source>
        <dbReference type="ARBA" id="ARBA00000198"/>
    </source>
</evidence>
<feature type="domain" description="7,8-dihydro-6-hydroxymethylpterin-pyrophosphokinase" evidence="9">
    <location>
        <begin position="91"/>
        <end position="102"/>
    </location>
</feature>
<sequence length="172" mass="19252">MLGTIAYLGLGSNEGDRLRALRLALDRLVAKGVELEAVSTVYETEPQGEVRDQPDFLNACAHVRYSGDAESLLDLCKQVERELGRNPSGRRHGPRPVDVDLLVFGDLVYRSERLVLPHPEIRSRRFVLEPLLELEPTLTLPDDGTPLRQHLSAVREQRVVSLGPLLQRDGSR</sequence>
<dbReference type="InterPro" id="IPR000550">
    <property type="entry name" value="Hppk"/>
</dbReference>
<comment type="catalytic activity">
    <reaction evidence="1">
        <text>6-hydroxymethyl-7,8-dihydropterin + ATP = (7,8-dihydropterin-6-yl)methyl diphosphate + AMP + H(+)</text>
        <dbReference type="Rhea" id="RHEA:11412"/>
        <dbReference type="ChEBI" id="CHEBI:15378"/>
        <dbReference type="ChEBI" id="CHEBI:30616"/>
        <dbReference type="ChEBI" id="CHEBI:44841"/>
        <dbReference type="ChEBI" id="CHEBI:72950"/>
        <dbReference type="ChEBI" id="CHEBI:456215"/>
        <dbReference type="EC" id="2.7.6.3"/>
    </reaction>
</comment>
<dbReference type="InterPro" id="IPR035907">
    <property type="entry name" value="Hppk_sf"/>
</dbReference>
<dbReference type="Gene3D" id="3.30.70.560">
    <property type="entry name" value="7,8-Dihydro-6-hydroxymethylpterin-pyrophosphokinase HPPK"/>
    <property type="match status" value="1"/>
</dbReference>
<dbReference type="NCBIfam" id="TIGR01498">
    <property type="entry name" value="folK"/>
    <property type="match status" value="1"/>
</dbReference>
<evidence type="ECO:0000256" key="8">
    <source>
        <dbReference type="ARBA" id="ARBA00022909"/>
    </source>
</evidence>
<evidence type="ECO:0000313" key="11">
    <source>
        <dbReference type="Proteomes" id="UP000222056"/>
    </source>
</evidence>
<protein>
    <recommendedName>
        <fullName evidence="3">2-amino-4-hydroxy-6-hydroxymethyldihydropteridine diphosphokinase</fullName>
        <ecNumber evidence="3">2.7.6.3</ecNumber>
    </recommendedName>
</protein>
<dbReference type="Pfam" id="PF01288">
    <property type="entry name" value="HPPK"/>
    <property type="match status" value="1"/>
</dbReference>
<dbReference type="GO" id="GO:0005524">
    <property type="term" value="F:ATP binding"/>
    <property type="evidence" value="ECO:0007669"/>
    <property type="project" value="UniProtKB-KW"/>
</dbReference>
<dbReference type="GO" id="GO:0016301">
    <property type="term" value="F:kinase activity"/>
    <property type="evidence" value="ECO:0007669"/>
    <property type="project" value="UniProtKB-KW"/>
</dbReference>
<dbReference type="EC" id="2.7.6.3" evidence="3"/>
<keyword evidence="8" id="KW-0289">Folate biosynthesis</keyword>
<dbReference type="GO" id="GO:0046656">
    <property type="term" value="P:folic acid biosynthetic process"/>
    <property type="evidence" value="ECO:0007669"/>
    <property type="project" value="UniProtKB-KW"/>
</dbReference>
<evidence type="ECO:0000256" key="2">
    <source>
        <dbReference type="ARBA" id="ARBA00005051"/>
    </source>
</evidence>
<keyword evidence="6 10" id="KW-0418">Kinase</keyword>
<evidence type="ECO:0000256" key="3">
    <source>
        <dbReference type="ARBA" id="ARBA00013253"/>
    </source>
</evidence>
<keyword evidence="7" id="KW-0067">ATP-binding</keyword>
<dbReference type="AlphaFoldDB" id="A0A1H6FN91"/>
<dbReference type="SUPFAM" id="SSF55083">
    <property type="entry name" value="6-hydroxymethyl-7,8-dihydropterin pyrophosphokinase, HPPK"/>
    <property type="match status" value="1"/>
</dbReference>
<accession>A0A1H6FN91</accession>
<evidence type="ECO:0000256" key="4">
    <source>
        <dbReference type="ARBA" id="ARBA00022679"/>
    </source>
</evidence>
<dbReference type="PANTHER" id="PTHR43071">
    <property type="entry name" value="2-AMINO-4-HYDROXY-6-HYDROXYMETHYLDIHYDROPTERIDINE PYROPHOSPHOKINASE"/>
    <property type="match status" value="1"/>
</dbReference>
<keyword evidence="4" id="KW-0808">Transferase</keyword>
<evidence type="ECO:0000256" key="5">
    <source>
        <dbReference type="ARBA" id="ARBA00022741"/>
    </source>
</evidence>
<evidence type="ECO:0000259" key="9">
    <source>
        <dbReference type="PROSITE" id="PS00794"/>
    </source>
</evidence>
<name>A0A1H6FN91_THEAL</name>
<dbReference type="EMBL" id="FNWJ01000001">
    <property type="protein sequence ID" value="SEH12369.1"/>
    <property type="molecule type" value="Genomic_DNA"/>
</dbReference>
<proteinExistence type="predicted"/>